<dbReference type="RefSeq" id="WP_186504943.1">
    <property type="nucleotide sequence ID" value="NZ_JACNEP010000001.1"/>
</dbReference>
<name>A0A8J6IRX3_9ALTE</name>
<accession>A0A8J6IRX3</accession>
<organism evidence="1 2">
    <name type="scientific">Neptunicella marina</name>
    <dbReference type="NCBI Taxonomy" id="2125989"/>
    <lineage>
        <taxon>Bacteria</taxon>
        <taxon>Pseudomonadati</taxon>
        <taxon>Pseudomonadota</taxon>
        <taxon>Gammaproteobacteria</taxon>
        <taxon>Alteromonadales</taxon>
        <taxon>Alteromonadaceae</taxon>
        <taxon>Neptunicella</taxon>
    </lineage>
</organism>
<comment type="caution">
    <text evidence="1">The sequence shown here is derived from an EMBL/GenBank/DDBJ whole genome shotgun (WGS) entry which is preliminary data.</text>
</comment>
<dbReference type="EMBL" id="JACNEP010000001">
    <property type="protein sequence ID" value="MBC3764471.1"/>
    <property type="molecule type" value="Genomic_DNA"/>
</dbReference>
<proteinExistence type="predicted"/>
<gene>
    <name evidence="1" type="ORF">H8B19_01175</name>
</gene>
<dbReference type="AlphaFoldDB" id="A0A8J6IRX3"/>
<keyword evidence="2" id="KW-1185">Reference proteome</keyword>
<reference evidence="1" key="2">
    <citation type="submission" date="2020-08" db="EMBL/GenBank/DDBJ databases">
        <authorList>
            <person name="Lai Q."/>
        </authorList>
    </citation>
    <scope>NUCLEOTIDE SEQUENCE</scope>
    <source>
        <strain evidence="1">S27-2</strain>
    </source>
</reference>
<sequence length="1237" mass="142966">MAKSRKGRKNKSTKNQDDIFRAIESLKRLFTQYKFEDVALVLLTSELWIPNRSSGVKHQLAWGVLATIKADDFKGRQQLNSFQDFISFHRTLFSLIPPFPMLEDFVPQADWGEIKCLYSNTVYPVFFGGSIERITDFIKAFEILHCTCPDADLHMELALNTQQHFLLEISKNLAGSTNYVRPGHVSIPSERFWMLVQCALKSFNQAIDKAAIEESFIVDIGNNEIPENSSNFSDSIMQGTFQQFLFLRNIDTLYPVSLRNFPSFVIDHWDRKETKSILDFEHYSKVSSLVTSNIESHTPGPCILEVAGLEEPLTLTSLINSSEIFFLPIPITAKQLENVTKIADSIYSHFESCEEVEFFSLNRTASFKLFDEFSFQNQNVKLLFILMEASMSMRFLESPTEPSYLVPLCDLVSLLSSWDRDDSLLDILSFEKDHQFGPMTGLIDRLAAYKDSNSVLIEGTYQPNKIFLDPHYGCEWRYKTLLDFWEKAPNYFPIKNKEWLVENDYDGIKSIVTKTGRYMSWFTKVGKCEIHFICSFGNQKLDLNNFRILRLATECLTDACKQCEEIIKDLKIFSNKQAHIFCEANPDSLISEYKNESSIDSFVSDALFENWFLPKTSENFPKVKVQVNINVFAEQFDSAKGSSAQANCLEQMLISLSDLLNFEIDNTVMETIRKTASRPARMRIKQIQQNVAVPEIANYRGVSPRFYKEARKDLAFTFLRLGIAPGTYQLLEAKSIMNDAISIYRDAIHNLIKQYKKIELIKLTIESHERLVTHFDTNQRRVKMSLDHEVSYDRAEVYSKSSTEKTRSSRNLRYLVEFTMSLDTNDGETPTENDLQMLLGRIDWLIVLYDASDTLHYGIDVGGINIAGDYVPEVFFSEVKKSVELEFRKSDANYKLGIGSNSSEELKVTDAKQLEELFSAFKREFGFEFTLLLNILDVLSTWSFYHEDVNAAFSYTANRESLIDFLCKELSENSKEIVESAISFLTLDGSKTRLLLGKTSSEPDVPIWEHNKRPYRYTIRPIVAHSDGEILWGANAAKIALTIWQNSIIEGYLPCDLGSSQIDDAIRKIKKFLETQLEILAHNVTEDFAPYLIRGIDFYRRFPKHNFEDVGDYDVLAYWPKANIWLTIECKYIQPPFCFKDSKRLRDKMFKNNRDDSHFCKIKKKTNFLNENHNLMRELLGWPEPQGQSELTVNELYVSKNTYWWMYSPPYTVAADFVQIDLLRSWLEERQEFQKPA</sequence>
<evidence type="ECO:0000313" key="1">
    <source>
        <dbReference type="EMBL" id="MBC3764471.1"/>
    </source>
</evidence>
<evidence type="ECO:0000313" key="2">
    <source>
        <dbReference type="Proteomes" id="UP000601768"/>
    </source>
</evidence>
<dbReference type="Proteomes" id="UP000601768">
    <property type="component" value="Unassembled WGS sequence"/>
</dbReference>
<reference evidence="1" key="1">
    <citation type="journal article" date="2018" name="Int. J. Syst. Evol. Microbiol.">
        <title>Neptunicella marina gen. nov., sp. nov., isolated from surface seawater.</title>
        <authorList>
            <person name="Liu X."/>
            <person name="Lai Q."/>
            <person name="Du Y."/>
            <person name="Zhang X."/>
            <person name="Liu Z."/>
            <person name="Sun F."/>
            <person name="Shao Z."/>
        </authorList>
    </citation>
    <scope>NUCLEOTIDE SEQUENCE</scope>
    <source>
        <strain evidence="1">S27-2</strain>
    </source>
</reference>
<protein>
    <submittedName>
        <fullName evidence="1">Uncharacterized protein</fullName>
    </submittedName>
</protein>